<sequence>MPTLTNQYPSLKDKVVFITGGGSGIGEYFVHHFMKQGARVAYIDIDDTSAAALNQKLTDEFKVTPWFRKVDVRDIDALQSAIDDAAQELGRLDVLINNAGKDDRHKIEDVTPEYWDNCLNINMRPHFFGMQAAAKWMKEGASIINMGSISWMRGRAGMVGYTTSKGAIHTMTRTMARELGPRGIRVNSIVPGAVVTERQKALWLTPELDQEFIDVQSLKFRIEPDDIVAMALFLASQDSRACAGQNFIVDAGIV</sequence>
<dbReference type="SUPFAM" id="SSF51735">
    <property type="entry name" value="NAD(P)-binding Rossmann-fold domains"/>
    <property type="match status" value="1"/>
</dbReference>
<evidence type="ECO:0000313" key="3">
    <source>
        <dbReference type="EMBL" id="SHF03683.1"/>
    </source>
</evidence>
<dbReference type="CDD" id="cd05233">
    <property type="entry name" value="SDR_c"/>
    <property type="match status" value="1"/>
</dbReference>
<dbReference type="Gene3D" id="3.40.50.720">
    <property type="entry name" value="NAD(P)-binding Rossmann-like Domain"/>
    <property type="match status" value="1"/>
</dbReference>
<dbReference type="PROSITE" id="PS00061">
    <property type="entry name" value="ADH_SHORT"/>
    <property type="match status" value="1"/>
</dbReference>
<keyword evidence="4" id="KW-1185">Reference proteome</keyword>
<dbReference type="EMBL" id="FQVF01000005">
    <property type="protein sequence ID" value="SHF03683.1"/>
    <property type="molecule type" value="Genomic_DNA"/>
</dbReference>
<dbReference type="OrthoDB" id="9789398at2"/>
<accession>A0A1M4YDL5</accession>
<dbReference type="InterPro" id="IPR020904">
    <property type="entry name" value="Sc_DH/Rdtase_CS"/>
</dbReference>
<dbReference type="FunFam" id="3.40.50.720:FF:000084">
    <property type="entry name" value="Short-chain dehydrogenase reductase"/>
    <property type="match status" value="1"/>
</dbReference>
<dbReference type="Pfam" id="PF13561">
    <property type="entry name" value="adh_short_C2"/>
    <property type="match status" value="1"/>
</dbReference>
<proteinExistence type="inferred from homology"/>
<dbReference type="PANTHER" id="PTHR43639:SF1">
    <property type="entry name" value="SHORT-CHAIN DEHYDROGENASE_REDUCTASE FAMILY PROTEIN"/>
    <property type="match status" value="1"/>
</dbReference>
<dbReference type="Proteomes" id="UP000184517">
    <property type="component" value="Unassembled WGS sequence"/>
</dbReference>
<dbReference type="PRINTS" id="PR00081">
    <property type="entry name" value="GDHRDH"/>
</dbReference>
<evidence type="ECO:0000313" key="4">
    <source>
        <dbReference type="Proteomes" id="UP000184517"/>
    </source>
</evidence>
<dbReference type="AlphaFoldDB" id="A0A1M4YDL5"/>
<name>A0A1M4YDL5_9GAMM</name>
<comment type="similarity">
    <text evidence="1">Belongs to the short-chain dehydrogenases/reductases (SDR) family.</text>
</comment>
<evidence type="ECO:0000256" key="1">
    <source>
        <dbReference type="ARBA" id="ARBA00006484"/>
    </source>
</evidence>
<dbReference type="GO" id="GO:0016491">
    <property type="term" value="F:oxidoreductase activity"/>
    <property type="evidence" value="ECO:0007669"/>
    <property type="project" value="UniProtKB-KW"/>
</dbReference>
<dbReference type="RefSeq" id="WP_072838811.1">
    <property type="nucleotide sequence ID" value="NZ_FQVF01000005.1"/>
</dbReference>
<dbReference type="STRING" id="1122206.SAMN02745753_01188"/>
<dbReference type="PANTHER" id="PTHR43639">
    <property type="entry name" value="OXIDOREDUCTASE, SHORT-CHAIN DEHYDROGENASE/REDUCTASE FAMILY (AFU_ORTHOLOGUE AFUA_5G02870)"/>
    <property type="match status" value="1"/>
</dbReference>
<organism evidence="3 4">
    <name type="scientific">Marinomonas polaris DSM 16579</name>
    <dbReference type="NCBI Taxonomy" id="1122206"/>
    <lineage>
        <taxon>Bacteria</taxon>
        <taxon>Pseudomonadati</taxon>
        <taxon>Pseudomonadota</taxon>
        <taxon>Gammaproteobacteria</taxon>
        <taxon>Oceanospirillales</taxon>
        <taxon>Oceanospirillaceae</taxon>
        <taxon>Marinomonas</taxon>
    </lineage>
</organism>
<dbReference type="InterPro" id="IPR002347">
    <property type="entry name" value="SDR_fam"/>
</dbReference>
<gene>
    <name evidence="3" type="ORF">SAMN02745753_01188</name>
</gene>
<dbReference type="PRINTS" id="PR00080">
    <property type="entry name" value="SDRFAMILY"/>
</dbReference>
<protein>
    <submittedName>
        <fullName evidence="3">NAD(P)-dependent dehydrogenase, short-chain alcohol dehydrogenase family</fullName>
    </submittedName>
</protein>
<keyword evidence="2" id="KW-0560">Oxidoreductase</keyword>
<evidence type="ECO:0000256" key="2">
    <source>
        <dbReference type="ARBA" id="ARBA00023002"/>
    </source>
</evidence>
<dbReference type="InterPro" id="IPR036291">
    <property type="entry name" value="NAD(P)-bd_dom_sf"/>
</dbReference>
<reference evidence="4" key="1">
    <citation type="submission" date="2016-11" db="EMBL/GenBank/DDBJ databases">
        <authorList>
            <person name="Varghese N."/>
            <person name="Submissions S."/>
        </authorList>
    </citation>
    <scope>NUCLEOTIDE SEQUENCE [LARGE SCALE GENOMIC DNA]</scope>
    <source>
        <strain evidence="4">DSM 16579</strain>
    </source>
</reference>